<evidence type="ECO:0000313" key="3">
    <source>
        <dbReference type="Proteomes" id="UP000007800"/>
    </source>
</evidence>
<dbReference type="Pfam" id="PF00078">
    <property type="entry name" value="RVT_1"/>
    <property type="match status" value="1"/>
</dbReference>
<organism evidence="3">
    <name type="scientific">Perkinsus marinus (strain ATCC 50983 / TXsc)</name>
    <dbReference type="NCBI Taxonomy" id="423536"/>
    <lineage>
        <taxon>Eukaryota</taxon>
        <taxon>Sar</taxon>
        <taxon>Alveolata</taxon>
        <taxon>Perkinsozoa</taxon>
        <taxon>Perkinsea</taxon>
        <taxon>Perkinsida</taxon>
        <taxon>Perkinsidae</taxon>
        <taxon>Perkinsus</taxon>
    </lineage>
</organism>
<dbReference type="Gene3D" id="3.30.70.270">
    <property type="match status" value="1"/>
</dbReference>
<dbReference type="InterPro" id="IPR043128">
    <property type="entry name" value="Rev_trsase/Diguanyl_cyclase"/>
</dbReference>
<dbReference type="PANTHER" id="PTHR33064">
    <property type="entry name" value="POL PROTEIN"/>
    <property type="match status" value="1"/>
</dbReference>
<evidence type="ECO:0000259" key="1">
    <source>
        <dbReference type="PROSITE" id="PS50878"/>
    </source>
</evidence>
<sequence>MYREGKVELISAADAIIILETVLVDKLATDADLKKRYRVTVDARPVNNLQLTVAGNKFQWVPRSVSSGMPKADLESPNQHQQGPIDILNNWPSFATTFYGRLDLSDAFYSISIPERVRSLFCFRTTCTVMDDTGNLNSLGDSFLWRLCRLPQGWTYPPLIFTRALSHLLYLFRAQCKLRVHIDHYQDDLLLGAADEKTLNQCIEDLSDFLEGYGFVVNRQKSTYATKSLRFCGYVLDGPTYKPEGSQQELVKGLAESALHEFFHYKRNIPLRQLKWLRSWAGKFQYYRGWLAPEGVSNLKLFFARIKALQAEGARPITDDESLCTAFTRLTEMVFGGRLPALHFGLGGSSTTGVLLVVDANATGWCGVCFRIESTRYDSSTYSDTADDQGDQLFHEATSEIVLALRALPHPGFSDNCFRLLPLKIMAGSWFPTIIVSDNANSGRHWSNIDSDFGGKWMRLIELYQRSDYHNSLTILHVYYAKVLH</sequence>
<dbReference type="InterPro" id="IPR000477">
    <property type="entry name" value="RT_dom"/>
</dbReference>
<name>C5LCA7_PERM5</name>
<keyword evidence="3" id="KW-1185">Reference proteome</keyword>
<evidence type="ECO:0000313" key="2">
    <source>
        <dbReference type="EMBL" id="EER05590.1"/>
    </source>
</evidence>
<dbReference type="Proteomes" id="UP000007800">
    <property type="component" value="Unassembled WGS sequence"/>
</dbReference>
<protein>
    <recommendedName>
        <fullName evidence="1">Reverse transcriptase domain-containing protein</fullName>
    </recommendedName>
</protein>
<dbReference type="OrthoDB" id="492601at2759"/>
<gene>
    <name evidence="2" type="ORF">Pmar_PMAR011621</name>
</gene>
<dbReference type="Gene3D" id="3.10.10.10">
    <property type="entry name" value="HIV Type 1 Reverse Transcriptase, subunit A, domain 1"/>
    <property type="match status" value="1"/>
</dbReference>
<dbReference type="InterPro" id="IPR043502">
    <property type="entry name" value="DNA/RNA_pol_sf"/>
</dbReference>
<dbReference type="PANTHER" id="PTHR33064:SF36">
    <property type="entry name" value="CCHC-TYPE DOMAIN-CONTAINING PROTEIN"/>
    <property type="match status" value="1"/>
</dbReference>
<dbReference type="GeneID" id="9042340"/>
<dbReference type="RefSeq" id="XP_002773774.1">
    <property type="nucleotide sequence ID" value="XM_002773728.1"/>
</dbReference>
<accession>C5LCA7</accession>
<reference evidence="2 3" key="1">
    <citation type="submission" date="2008-07" db="EMBL/GenBank/DDBJ databases">
        <authorList>
            <person name="El-Sayed N."/>
            <person name="Caler E."/>
            <person name="Inman J."/>
            <person name="Amedeo P."/>
            <person name="Hass B."/>
            <person name="Wortman J."/>
        </authorList>
    </citation>
    <scope>NUCLEOTIDE SEQUENCE [LARGE SCALE GENOMIC DNA]</scope>
    <source>
        <strain evidence="3">ATCC 50983 / TXsc</strain>
    </source>
</reference>
<dbReference type="SUPFAM" id="SSF56672">
    <property type="entry name" value="DNA/RNA polymerases"/>
    <property type="match status" value="1"/>
</dbReference>
<dbReference type="InterPro" id="IPR051320">
    <property type="entry name" value="Viral_Replic_Matur_Polypro"/>
</dbReference>
<dbReference type="AlphaFoldDB" id="C5LCA7"/>
<dbReference type="InParanoid" id="C5LCA7"/>
<dbReference type="PROSITE" id="PS50878">
    <property type="entry name" value="RT_POL"/>
    <property type="match status" value="1"/>
</dbReference>
<proteinExistence type="predicted"/>
<dbReference type="EMBL" id="GG680918">
    <property type="protein sequence ID" value="EER05590.1"/>
    <property type="molecule type" value="Genomic_DNA"/>
</dbReference>
<feature type="domain" description="Reverse transcriptase" evidence="1">
    <location>
        <begin position="1"/>
        <end position="236"/>
    </location>
</feature>